<keyword evidence="5" id="KW-0175">Coiled coil</keyword>
<dbReference type="Proteomes" id="UP001501444">
    <property type="component" value="Unassembled WGS sequence"/>
</dbReference>
<protein>
    <submittedName>
        <fullName evidence="8">C40 family peptidase</fullName>
    </submittedName>
</protein>
<feature type="region of interest" description="Disordered" evidence="6">
    <location>
        <begin position="1"/>
        <end position="21"/>
    </location>
</feature>
<evidence type="ECO:0000256" key="5">
    <source>
        <dbReference type="SAM" id="Coils"/>
    </source>
</evidence>
<keyword evidence="9" id="KW-1185">Reference proteome</keyword>
<dbReference type="RefSeq" id="WP_344612324.1">
    <property type="nucleotide sequence ID" value="NZ_BAAARV010000019.1"/>
</dbReference>
<accession>A0ABN3FYG7</accession>
<dbReference type="SUPFAM" id="SSF54001">
    <property type="entry name" value="Cysteine proteinases"/>
    <property type="match status" value="1"/>
</dbReference>
<dbReference type="Pfam" id="PF00877">
    <property type="entry name" value="NLPC_P60"/>
    <property type="match status" value="1"/>
</dbReference>
<dbReference type="Gene3D" id="6.10.250.3150">
    <property type="match status" value="1"/>
</dbReference>
<dbReference type="PANTHER" id="PTHR47359:SF3">
    <property type="entry name" value="NLP_P60 DOMAIN-CONTAINING PROTEIN-RELATED"/>
    <property type="match status" value="1"/>
</dbReference>
<organism evidence="8 9">
    <name type="scientific">Dactylosporangium salmoneum</name>
    <dbReference type="NCBI Taxonomy" id="53361"/>
    <lineage>
        <taxon>Bacteria</taxon>
        <taxon>Bacillati</taxon>
        <taxon>Actinomycetota</taxon>
        <taxon>Actinomycetes</taxon>
        <taxon>Micromonosporales</taxon>
        <taxon>Micromonosporaceae</taxon>
        <taxon>Dactylosporangium</taxon>
    </lineage>
</organism>
<evidence type="ECO:0000313" key="9">
    <source>
        <dbReference type="Proteomes" id="UP001501444"/>
    </source>
</evidence>
<reference evidence="8 9" key="1">
    <citation type="journal article" date="2019" name="Int. J. Syst. Evol. Microbiol.">
        <title>The Global Catalogue of Microorganisms (GCM) 10K type strain sequencing project: providing services to taxonomists for standard genome sequencing and annotation.</title>
        <authorList>
            <consortium name="The Broad Institute Genomics Platform"/>
            <consortium name="The Broad Institute Genome Sequencing Center for Infectious Disease"/>
            <person name="Wu L."/>
            <person name="Ma J."/>
        </authorList>
    </citation>
    <scope>NUCLEOTIDE SEQUENCE [LARGE SCALE GENOMIC DNA]</scope>
    <source>
        <strain evidence="8 9">JCM 3272</strain>
    </source>
</reference>
<dbReference type="Gene3D" id="3.90.1720.10">
    <property type="entry name" value="endopeptidase domain like (from Nostoc punctiforme)"/>
    <property type="match status" value="1"/>
</dbReference>
<feature type="domain" description="NlpC/P60" evidence="7">
    <location>
        <begin position="228"/>
        <end position="343"/>
    </location>
</feature>
<name>A0ABN3FYG7_9ACTN</name>
<comment type="similarity">
    <text evidence="1">Belongs to the peptidase C40 family.</text>
</comment>
<comment type="caution">
    <text evidence="8">The sequence shown here is derived from an EMBL/GenBank/DDBJ whole genome shotgun (WGS) entry which is preliminary data.</text>
</comment>
<dbReference type="InterPro" id="IPR000064">
    <property type="entry name" value="NLP_P60_dom"/>
</dbReference>
<evidence type="ECO:0000256" key="4">
    <source>
        <dbReference type="ARBA" id="ARBA00022807"/>
    </source>
</evidence>
<feature type="coiled-coil region" evidence="5">
    <location>
        <begin position="74"/>
        <end position="101"/>
    </location>
</feature>
<keyword evidence="4" id="KW-0788">Thiol protease</keyword>
<keyword evidence="3" id="KW-0378">Hydrolase</keyword>
<sequence length="343" mass="36490">MAEGKGSLLHVPPRRPRHSTGALATPARTVIAILAAVAILLAGTGTAQAEPTPAELEQQIDEMWNQLEPTIEQYNQVHTQLKENQAKAAALQQQLQPLQAQVDAAMGKIGEIAARQYKVGRVTTMQVLLSGATPTDMLDQLAMVNAIARNEHAQIAGVAAARDKLAGDKQTLDGLIAQQTVQDADLAAKKTQIEAKVAELQKLRQQAYGSSGATGTLKPVACPVDYLGGAGGTAAKKACELIGKPYVWGATGPKSYDCSGLTLAAWAAAGVTLRHYTKWQWEDAKAVARADLRPGDLVFFYSDLHHVGLYVGGGWMVHAPTSGDYVRMAKLDGRPIAGYRRPG</sequence>
<dbReference type="EMBL" id="BAAARV010000019">
    <property type="protein sequence ID" value="GAA2340369.1"/>
    <property type="molecule type" value="Genomic_DNA"/>
</dbReference>
<evidence type="ECO:0000313" key="8">
    <source>
        <dbReference type="EMBL" id="GAA2340369.1"/>
    </source>
</evidence>
<evidence type="ECO:0000256" key="1">
    <source>
        <dbReference type="ARBA" id="ARBA00007074"/>
    </source>
</evidence>
<dbReference type="InterPro" id="IPR038765">
    <property type="entry name" value="Papain-like_cys_pep_sf"/>
</dbReference>
<proteinExistence type="inferred from homology"/>
<dbReference type="PANTHER" id="PTHR47359">
    <property type="entry name" value="PEPTIDOGLYCAN DL-ENDOPEPTIDASE CWLO"/>
    <property type="match status" value="1"/>
</dbReference>
<evidence type="ECO:0000256" key="2">
    <source>
        <dbReference type="ARBA" id="ARBA00022670"/>
    </source>
</evidence>
<evidence type="ECO:0000259" key="7">
    <source>
        <dbReference type="PROSITE" id="PS51935"/>
    </source>
</evidence>
<dbReference type="InterPro" id="IPR051794">
    <property type="entry name" value="PG_Endopeptidase_C40"/>
</dbReference>
<gene>
    <name evidence="8" type="ORF">GCM10010170_023280</name>
</gene>
<evidence type="ECO:0000256" key="3">
    <source>
        <dbReference type="ARBA" id="ARBA00022801"/>
    </source>
</evidence>
<evidence type="ECO:0000256" key="6">
    <source>
        <dbReference type="SAM" id="MobiDB-lite"/>
    </source>
</evidence>
<dbReference type="PROSITE" id="PS51935">
    <property type="entry name" value="NLPC_P60"/>
    <property type="match status" value="1"/>
</dbReference>
<keyword evidence="2" id="KW-0645">Protease</keyword>